<evidence type="ECO:0000313" key="3">
    <source>
        <dbReference type="Proteomes" id="UP000636709"/>
    </source>
</evidence>
<feature type="region of interest" description="Disordered" evidence="1">
    <location>
        <begin position="1"/>
        <end position="30"/>
    </location>
</feature>
<reference evidence="2" key="1">
    <citation type="submission" date="2020-07" db="EMBL/GenBank/DDBJ databases">
        <title>Genome sequence and genetic diversity analysis of an under-domesticated orphan crop, white fonio (Digitaria exilis).</title>
        <authorList>
            <person name="Bennetzen J.L."/>
            <person name="Chen S."/>
            <person name="Ma X."/>
            <person name="Wang X."/>
            <person name="Yssel A.E.J."/>
            <person name="Chaluvadi S.R."/>
            <person name="Johnson M."/>
            <person name="Gangashetty P."/>
            <person name="Hamidou F."/>
            <person name="Sanogo M.D."/>
            <person name="Zwaenepoel A."/>
            <person name="Wallace J."/>
            <person name="Van De Peer Y."/>
            <person name="Van Deynze A."/>
        </authorList>
    </citation>
    <scope>NUCLEOTIDE SEQUENCE</scope>
    <source>
        <tissue evidence="2">Leaves</tissue>
    </source>
</reference>
<dbReference type="Proteomes" id="UP000636709">
    <property type="component" value="Unassembled WGS sequence"/>
</dbReference>
<sequence length="237" mass="25247">MIATYAADSPPSSSRRSARRGSKGQHPPALTVDVRVVIRRHFPVVAVVPGGGGGGGGTRRIAEKVAADIALRRRPSRKLREPESVERALAEEVLPLVSHPFDRGAVAAAGKEISARVAAACVDPRVARGGARVLVIVDTFACPVVALRRRPPPPLLKLVPRRNVACCAPEGNCFVAGTETQLLDLELETKIPAKKPNPYGVIGDRRPKPAVEEGSKLEGWTPMEGCKGLIDSLSIFR</sequence>
<proteinExistence type="predicted"/>
<dbReference type="AlphaFoldDB" id="A0A835F822"/>
<accession>A0A835F822</accession>
<evidence type="ECO:0000256" key="1">
    <source>
        <dbReference type="SAM" id="MobiDB-lite"/>
    </source>
</evidence>
<comment type="caution">
    <text evidence="2">The sequence shown here is derived from an EMBL/GenBank/DDBJ whole genome shotgun (WGS) entry which is preliminary data.</text>
</comment>
<protein>
    <submittedName>
        <fullName evidence="2">Uncharacterized protein</fullName>
    </submittedName>
</protein>
<evidence type="ECO:0000313" key="2">
    <source>
        <dbReference type="EMBL" id="KAF8731209.1"/>
    </source>
</evidence>
<gene>
    <name evidence="2" type="ORF">HU200_016533</name>
</gene>
<organism evidence="2 3">
    <name type="scientific">Digitaria exilis</name>
    <dbReference type="NCBI Taxonomy" id="1010633"/>
    <lineage>
        <taxon>Eukaryota</taxon>
        <taxon>Viridiplantae</taxon>
        <taxon>Streptophyta</taxon>
        <taxon>Embryophyta</taxon>
        <taxon>Tracheophyta</taxon>
        <taxon>Spermatophyta</taxon>
        <taxon>Magnoliopsida</taxon>
        <taxon>Liliopsida</taxon>
        <taxon>Poales</taxon>
        <taxon>Poaceae</taxon>
        <taxon>PACMAD clade</taxon>
        <taxon>Panicoideae</taxon>
        <taxon>Panicodae</taxon>
        <taxon>Paniceae</taxon>
        <taxon>Anthephorinae</taxon>
        <taxon>Digitaria</taxon>
    </lineage>
</organism>
<name>A0A835F822_9POAL</name>
<dbReference type="OrthoDB" id="689428at2759"/>
<keyword evidence="3" id="KW-1185">Reference proteome</keyword>
<dbReference type="EMBL" id="JACEFO010001609">
    <property type="protein sequence ID" value="KAF8731209.1"/>
    <property type="molecule type" value="Genomic_DNA"/>
</dbReference>